<dbReference type="PANTHER" id="PTHR12704">
    <property type="entry name" value="TRANS-GOLGI PROTEIN GMX33"/>
    <property type="match status" value="1"/>
</dbReference>
<dbReference type="Proteomes" id="UP001642483">
    <property type="component" value="Unassembled WGS sequence"/>
</dbReference>
<comment type="caution">
    <text evidence="8">The sequence shown here is derived from an EMBL/GenBank/DDBJ whole genome shotgun (WGS) entry which is preliminary data.</text>
</comment>
<dbReference type="PANTHER" id="PTHR12704:SF2">
    <property type="entry name" value="GOLGI PHOSPHOPROTEIN 3 HOMOLOG SAURON"/>
    <property type="match status" value="1"/>
</dbReference>
<feature type="compositionally biased region" description="Basic and acidic residues" evidence="7">
    <location>
        <begin position="28"/>
        <end position="44"/>
    </location>
</feature>
<dbReference type="InterPro" id="IPR008628">
    <property type="entry name" value="GPP34-like"/>
</dbReference>
<evidence type="ECO:0000256" key="2">
    <source>
        <dbReference type="ARBA" id="ARBA00004546"/>
    </source>
</evidence>
<protein>
    <recommendedName>
        <fullName evidence="10">Golgi phosphoprotein 3</fullName>
    </recommendedName>
</protein>
<evidence type="ECO:0000256" key="1">
    <source>
        <dbReference type="ARBA" id="ARBA00004344"/>
    </source>
</evidence>
<evidence type="ECO:0000313" key="8">
    <source>
        <dbReference type="EMBL" id="CAK8672825.1"/>
    </source>
</evidence>
<evidence type="ECO:0000256" key="3">
    <source>
        <dbReference type="ARBA" id="ARBA00007284"/>
    </source>
</evidence>
<comment type="subcellular location">
    <subcellularLocation>
        <location evidence="1">Golgi apparatus</location>
        <location evidence="1">Golgi stack membrane</location>
        <topology evidence="1">Peripheral membrane protein</topology>
        <orientation evidence="1">Cytoplasmic side</orientation>
    </subcellularLocation>
    <subcellularLocation>
        <location evidence="2">Golgi apparatus</location>
        <location evidence="2">trans-Golgi network membrane</location>
        <topology evidence="2">Peripheral membrane protein</topology>
        <orientation evidence="2">Cytoplasmic side</orientation>
    </subcellularLocation>
</comment>
<accession>A0ABP0F315</accession>
<evidence type="ECO:0008006" key="10">
    <source>
        <dbReference type="Google" id="ProtNLM"/>
    </source>
</evidence>
<dbReference type="Gene3D" id="1.10.3630.10">
    <property type="entry name" value="yeast vps74-n-term truncation variant domain like"/>
    <property type="match status" value="1"/>
</dbReference>
<keyword evidence="5" id="KW-0446">Lipid-binding</keyword>
<gene>
    <name evidence="8" type="ORF">CVLEPA_LOCUS2505</name>
</gene>
<keyword evidence="6" id="KW-0472">Membrane</keyword>
<organism evidence="8 9">
    <name type="scientific">Clavelina lepadiformis</name>
    <name type="common">Light-bulb sea squirt</name>
    <name type="synonym">Ascidia lepadiformis</name>
    <dbReference type="NCBI Taxonomy" id="159417"/>
    <lineage>
        <taxon>Eukaryota</taxon>
        <taxon>Metazoa</taxon>
        <taxon>Chordata</taxon>
        <taxon>Tunicata</taxon>
        <taxon>Ascidiacea</taxon>
        <taxon>Aplousobranchia</taxon>
        <taxon>Clavelinidae</taxon>
        <taxon>Clavelina</taxon>
    </lineage>
</organism>
<evidence type="ECO:0000256" key="7">
    <source>
        <dbReference type="SAM" id="MobiDB-lite"/>
    </source>
</evidence>
<evidence type="ECO:0000256" key="6">
    <source>
        <dbReference type="ARBA" id="ARBA00023136"/>
    </source>
</evidence>
<keyword evidence="9" id="KW-1185">Reference proteome</keyword>
<name>A0ABP0F315_CLALP</name>
<dbReference type="EMBL" id="CAWYQH010000001">
    <property type="protein sequence ID" value="CAK8672825.1"/>
    <property type="molecule type" value="Genomic_DNA"/>
</dbReference>
<feature type="compositionally biased region" description="Polar residues" evidence="7">
    <location>
        <begin position="1"/>
        <end position="13"/>
    </location>
</feature>
<reference evidence="8 9" key="1">
    <citation type="submission" date="2024-02" db="EMBL/GenBank/DDBJ databases">
        <authorList>
            <person name="Daric V."/>
            <person name="Darras S."/>
        </authorList>
    </citation>
    <scope>NUCLEOTIDE SEQUENCE [LARGE SCALE GENOMIC DNA]</scope>
</reference>
<dbReference type="InterPro" id="IPR038261">
    <property type="entry name" value="GPP34-like_sf"/>
</dbReference>
<evidence type="ECO:0000313" key="9">
    <source>
        <dbReference type="Proteomes" id="UP001642483"/>
    </source>
</evidence>
<proteinExistence type="inferred from homology"/>
<evidence type="ECO:0000256" key="5">
    <source>
        <dbReference type="ARBA" id="ARBA00023121"/>
    </source>
</evidence>
<feature type="region of interest" description="Disordered" evidence="7">
    <location>
        <begin position="1"/>
        <end position="44"/>
    </location>
</feature>
<sequence length="290" mass="33205">MSLYRNSTSGLTQRRTEATIAAASHSKNKSDIENSSDDDHLQADSSDKDMRLTLMEEVLLLGLKDREGYTSFWNDCISSGLRGCILVELTLRGRIQLEKQPARRKSLLLRKVRCKNEAPTGDVLLDEALNHIRRIGTDESVQVWIDLLSGETWNPLKLQYQLRNVRERIAKNLVEKGVLTTGKQNFVLFDMTTHPLCDENIKSRLVKRVQDAVLSKWPNDVTKMEPRTLALIYLAHASDVLENAFQPLSDEDYDIAMRRVRYLLDIDVDEQVSQTNTMELLWAVISVYLK</sequence>
<evidence type="ECO:0000256" key="4">
    <source>
        <dbReference type="ARBA" id="ARBA00023034"/>
    </source>
</evidence>
<dbReference type="Pfam" id="PF05719">
    <property type="entry name" value="GPP34"/>
    <property type="match status" value="1"/>
</dbReference>
<keyword evidence="4" id="KW-0333">Golgi apparatus</keyword>
<comment type="similarity">
    <text evidence="3">Belongs to the GOLPH3/VPS74 family.</text>
</comment>